<evidence type="ECO:0000256" key="1">
    <source>
        <dbReference type="SAM" id="MobiDB-lite"/>
    </source>
</evidence>
<dbReference type="AlphaFoldDB" id="A0A829WLE8"/>
<dbReference type="Proteomes" id="UP000315200">
    <property type="component" value="Unassembled WGS sequence"/>
</dbReference>
<evidence type="ECO:0000313" key="3">
    <source>
        <dbReference type="Proteomes" id="UP000315200"/>
    </source>
</evidence>
<sequence>MEAGFEGKMAGSKRVQVKGRVALKSPLARFTPPGKAEQDCSSAPTDFSFPETGGGMEEKRGHRGRF</sequence>
<gene>
    <name evidence="2" type="ORF">Ccl03g_52960</name>
</gene>
<proteinExistence type="predicted"/>
<evidence type="ECO:0000313" key="2">
    <source>
        <dbReference type="EMBL" id="GEA39583.1"/>
    </source>
</evidence>
<organism evidence="2 3">
    <name type="scientific">Enterocloster clostridioformis</name>
    <dbReference type="NCBI Taxonomy" id="1531"/>
    <lineage>
        <taxon>Bacteria</taxon>
        <taxon>Bacillati</taxon>
        <taxon>Bacillota</taxon>
        <taxon>Clostridia</taxon>
        <taxon>Lachnospirales</taxon>
        <taxon>Lachnospiraceae</taxon>
        <taxon>Enterocloster</taxon>
    </lineage>
</organism>
<name>A0A829WLE8_9FIRM</name>
<comment type="caution">
    <text evidence="2">The sequence shown here is derived from an EMBL/GenBank/DDBJ whole genome shotgun (WGS) entry which is preliminary data.</text>
</comment>
<reference evidence="2 3" key="1">
    <citation type="submission" date="2019-06" db="EMBL/GenBank/DDBJ databases">
        <title>Draft genome sequence of [Clostridium] clostridioforme NBRC 113352.</title>
        <authorList>
            <person name="Miura T."/>
            <person name="Furukawa M."/>
            <person name="Shimamura M."/>
            <person name="Ohyama Y."/>
            <person name="Yamazoe A."/>
            <person name="Kawasaki H."/>
        </authorList>
    </citation>
    <scope>NUCLEOTIDE SEQUENCE [LARGE SCALE GENOMIC DNA]</scope>
    <source>
        <strain evidence="2 3">NBRC 113352</strain>
    </source>
</reference>
<feature type="region of interest" description="Disordered" evidence="1">
    <location>
        <begin position="26"/>
        <end position="66"/>
    </location>
</feature>
<accession>A0A829WLE8</accession>
<protein>
    <submittedName>
        <fullName evidence="2">Uncharacterized protein</fullName>
    </submittedName>
</protein>
<dbReference type="EMBL" id="BJLB01000001">
    <property type="protein sequence ID" value="GEA39583.1"/>
    <property type="molecule type" value="Genomic_DNA"/>
</dbReference>